<keyword evidence="1" id="KW-0812">Transmembrane</keyword>
<organism evidence="4 5">
    <name type="scientific">Steroidobacter flavus</name>
    <dbReference type="NCBI Taxonomy" id="1842136"/>
    <lineage>
        <taxon>Bacteria</taxon>
        <taxon>Pseudomonadati</taxon>
        <taxon>Pseudomonadota</taxon>
        <taxon>Gammaproteobacteria</taxon>
        <taxon>Steroidobacterales</taxon>
        <taxon>Steroidobacteraceae</taxon>
        <taxon>Steroidobacter</taxon>
    </lineage>
</organism>
<name>A0ABV8SXA6_9GAMM</name>
<evidence type="ECO:0000313" key="4">
    <source>
        <dbReference type="EMBL" id="MFC4312241.1"/>
    </source>
</evidence>
<protein>
    <submittedName>
        <fullName evidence="4">FecR family protein</fullName>
    </submittedName>
</protein>
<reference evidence="5" key="1">
    <citation type="journal article" date="2019" name="Int. J. Syst. Evol. Microbiol.">
        <title>The Global Catalogue of Microorganisms (GCM) 10K type strain sequencing project: providing services to taxonomists for standard genome sequencing and annotation.</title>
        <authorList>
            <consortium name="The Broad Institute Genomics Platform"/>
            <consortium name="The Broad Institute Genome Sequencing Center for Infectious Disease"/>
            <person name="Wu L."/>
            <person name="Ma J."/>
        </authorList>
    </citation>
    <scope>NUCLEOTIDE SEQUENCE [LARGE SCALE GENOMIC DNA]</scope>
    <source>
        <strain evidence="5">CGMCC 1.10759</strain>
    </source>
</reference>
<dbReference type="EMBL" id="JBHSDU010000014">
    <property type="protein sequence ID" value="MFC4312241.1"/>
    <property type="molecule type" value="Genomic_DNA"/>
</dbReference>
<dbReference type="InterPro" id="IPR032623">
    <property type="entry name" value="FecR_N"/>
</dbReference>
<dbReference type="PANTHER" id="PTHR30273:SF2">
    <property type="entry name" value="PROTEIN FECR"/>
    <property type="match status" value="1"/>
</dbReference>
<dbReference type="Gene3D" id="2.60.120.1440">
    <property type="match status" value="1"/>
</dbReference>
<dbReference type="Gene3D" id="3.55.50.30">
    <property type="match status" value="1"/>
</dbReference>
<dbReference type="Pfam" id="PF04773">
    <property type="entry name" value="FecR"/>
    <property type="match status" value="1"/>
</dbReference>
<evidence type="ECO:0000313" key="5">
    <source>
        <dbReference type="Proteomes" id="UP001595904"/>
    </source>
</evidence>
<dbReference type="InterPro" id="IPR006860">
    <property type="entry name" value="FecR"/>
</dbReference>
<dbReference type="RefSeq" id="WP_380601452.1">
    <property type="nucleotide sequence ID" value="NZ_JBHSDU010000014.1"/>
</dbReference>
<dbReference type="InterPro" id="IPR012373">
    <property type="entry name" value="Ferrdict_sens_TM"/>
</dbReference>
<evidence type="ECO:0000259" key="3">
    <source>
        <dbReference type="Pfam" id="PF16220"/>
    </source>
</evidence>
<evidence type="ECO:0000259" key="2">
    <source>
        <dbReference type="Pfam" id="PF04773"/>
    </source>
</evidence>
<feature type="transmembrane region" description="Helical" evidence="1">
    <location>
        <begin position="116"/>
        <end position="134"/>
    </location>
</feature>
<feature type="domain" description="FecR N-terminal" evidence="3">
    <location>
        <begin position="17"/>
        <end position="56"/>
    </location>
</feature>
<dbReference type="Proteomes" id="UP001595904">
    <property type="component" value="Unassembled WGS sequence"/>
</dbReference>
<comment type="caution">
    <text evidence="4">The sequence shown here is derived from an EMBL/GenBank/DDBJ whole genome shotgun (WGS) entry which is preliminary data.</text>
</comment>
<evidence type="ECO:0000256" key="1">
    <source>
        <dbReference type="SAM" id="Phobius"/>
    </source>
</evidence>
<keyword evidence="5" id="KW-1185">Reference proteome</keyword>
<dbReference type="Pfam" id="PF16220">
    <property type="entry name" value="DUF4880"/>
    <property type="match status" value="1"/>
</dbReference>
<keyword evidence="1" id="KW-0472">Membrane</keyword>
<proteinExistence type="predicted"/>
<dbReference type="PIRSF" id="PIRSF018266">
    <property type="entry name" value="FecR"/>
    <property type="match status" value="1"/>
</dbReference>
<keyword evidence="1" id="KW-1133">Transmembrane helix</keyword>
<accession>A0ABV8SXA6</accession>
<gene>
    <name evidence="4" type="ORF">ACFPN2_24380</name>
</gene>
<feature type="domain" description="FecR protein" evidence="2">
    <location>
        <begin position="142"/>
        <end position="233"/>
    </location>
</feature>
<dbReference type="PANTHER" id="PTHR30273">
    <property type="entry name" value="PERIPLASMIC SIGNAL SENSOR AND SIGMA FACTOR ACTIVATOR FECR-RELATED"/>
    <property type="match status" value="1"/>
</dbReference>
<sequence length="364" mass="39668">MRFKRKDGSQDPGVAAAAAEWFVDLQASYVSPERQAEFADWLRRSPVHVEEFLRLAGLYGDLKRSAEFNAVDVAALIAEAANAAPSPNVVPLHGQSVGAIETIDTPTTSRRRRNRWLIAAAASTALAIVAYPIVSKLSGSQHYRTETGEQRSLVLKDGSHIQLNVRSELSTRIDDKLREIQLDDGEALFEVAKDASRVFRVRTPQAVIEARGTQFNVRVKEGETTVALLEGSVAVHRANDSAPVMLTPGQALTLSAVTKDEVRPREANLDTVTAWTKRRLVFEDTPLTEVVAEFNRYSPQPILIADAQLAHVCITATFDSDSIRTFTDSLSAAGNLQTIRQPDGSLLIKLPAGSGDQISSSTCH</sequence>